<organism evidence="3 4">
    <name type="scientific">Nocardioides lianchengensis</name>
    <dbReference type="NCBI Taxonomy" id="1045774"/>
    <lineage>
        <taxon>Bacteria</taxon>
        <taxon>Bacillati</taxon>
        <taxon>Actinomycetota</taxon>
        <taxon>Actinomycetes</taxon>
        <taxon>Propionibacteriales</taxon>
        <taxon>Nocardioidaceae</taxon>
        <taxon>Nocardioides</taxon>
    </lineage>
</organism>
<evidence type="ECO:0000313" key="3">
    <source>
        <dbReference type="EMBL" id="SDD89735.1"/>
    </source>
</evidence>
<name>A0A1G6YJC7_9ACTN</name>
<reference evidence="3 4" key="1">
    <citation type="submission" date="2016-10" db="EMBL/GenBank/DDBJ databases">
        <authorList>
            <person name="de Groot N.N."/>
        </authorList>
    </citation>
    <scope>NUCLEOTIDE SEQUENCE [LARGE SCALE GENOMIC DNA]</scope>
    <source>
        <strain evidence="3 4">CGMCC 4.6858</strain>
    </source>
</reference>
<keyword evidence="2" id="KW-0812">Transmembrane</keyword>
<dbReference type="EMBL" id="FMZM01000012">
    <property type="protein sequence ID" value="SDD89735.1"/>
    <property type="molecule type" value="Genomic_DNA"/>
</dbReference>
<dbReference type="OrthoDB" id="2117177at201174"/>
<protein>
    <submittedName>
        <fullName evidence="3">Uncharacterized protein</fullName>
    </submittedName>
</protein>
<feature type="coiled-coil region" evidence="1">
    <location>
        <begin position="111"/>
        <end position="145"/>
    </location>
</feature>
<evidence type="ECO:0000256" key="1">
    <source>
        <dbReference type="SAM" id="Coils"/>
    </source>
</evidence>
<evidence type="ECO:0000256" key="2">
    <source>
        <dbReference type="SAM" id="Phobius"/>
    </source>
</evidence>
<proteinExistence type="predicted"/>
<sequence length="406" mass="44374">MAPENLQAIDENDDGIVDRVYALLDHTLTITSTADARLLPLSRTKLLEAAIERLSIALQDGVGYNPGSIAMTIVDAITAAADEVADQLAQWPRTEGSDWREAVTQAASTYRRSFGQQLTQLSQELDRAKEAIEELRLQVDVADSDHQAVIRERTGELEAAIATLGAEISALDRQRATVDDQLNKSIDRAGQAISSQQQQFAEAQEKRSIEFRELSGDLVEQAEVDFQARREDAESAIAQIEQQVDEAKDLTAAFAAAGTANAFSQEAKDQAKAANTWRRAAIALGILAGLAALSLFFGNSNDPAWELVVGKLAISVAFGGVATYAASQSSRHRRREETARHLELNIVAFGPFVRDLSEVKQIEAREKVVESIFLRDIFPNGGTKEDPTLSSEQITLIGKLLEQFRK</sequence>
<evidence type="ECO:0000313" key="4">
    <source>
        <dbReference type="Proteomes" id="UP000199034"/>
    </source>
</evidence>
<dbReference type="Proteomes" id="UP000199034">
    <property type="component" value="Unassembled WGS sequence"/>
</dbReference>
<keyword evidence="2" id="KW-1133">Transmembrane helix</keyword>
<keyword evidence="1" id="KW-0175">Coiled coil</keyword>
<feature type="transmembrane region" description="Helical" evidence="2">
    <location>
        <begin position="280"/>
        <end position="298"/>
    </location>
</feature>
<dbReference type="RefSeq" id="WP_090860070.1">
    <property type="nucleotide sequence ID" value="NZ_FMZM01000012.1"/>
</dbReference>
<keyword evidence="2" id="KW-0472">Membrane</keyword>
<accession>A0A1G6YJC7</accession>
<dbReference type="AlphaFoldDB" id="A0A1G6YJC7"/>
<gene>
    <name evidence="3" type="ORF">SAMN05421872_11248</name>
</gene>
<keyword evidence="4" id="KW-1185">Reference proteome</keyword>
<feature type="transmembrane region" description="Helical" evidence="2">
    <location>
        <begin position="304"/>
        <end position="326"/>
    </location>
</feature>
<feature type="coiled-coil region" evidence="1">
    <location>
        <begin position="186"/>
        <end position="253"/>
    </location>
</feature>